<dbReference type="Gene3D" id="4.10.60.10">
    <property type="entry name" value="Zinc finger, CCHC-type"/>
    <property type="match status" value="1"/>
</dbReference>
<evidence type="ECO:0000256" key="7">
    <source>
        <dbReference type="PROSITE-ProRule" id="PRU00047"/>
    </source>
</evidence>
<evidence type="ECO:0000256" key="2">
    <source>
        <dbReference type="ARBA" id="ARBA00022695"/>
    </source>
</evidence>
<dbReference type="CDD" id="cd09274">
    <property type="entry name" value="RNase_HI_RT_Ty3"/>
    <property type="match status" value="1"/>
</dbReference>
<organism evidence="11 12">
    <name type="scientific">Tanacetum coccineum</name>
    <dbReference type="NCBI Taxonomy" id="301880"/>
    <lineage>
        <taxon>Eukaryota</taxon>
        <taxon>Viridiplantae</taxon>
        <taxon>Streptophyta</taxon>
        <taxon>Embryophyta</taxon>
        <taxon>Tracheophyta</taxon>
        <taxon>Spermatophyta</taxon>
        <taxon>Magnoliopsida</taxon>
        <taxon>eudicotyledons</taxon>
        <taxon>Gunneridae</taxon>
        <taxon>Pentapetalae</taxon>
        <taxon>asterids</taxon>
        <taxon>campanulids</taxon>
        <taxon>Asterales</taxon>
        <taxon>Asteraceae</taxon>
        <taxon>Asteroideae</taxon>
        <taxon>Anthemideae</taxon>
        <taxon>Anthemidinae</taxon>
        <taxon>Tanacetum</taxon>
    </lineage>
</organism>
<dbReference type="InterPro" id="IPR043128">
    <property type="entry name" value="Rev_trsase/Diguanyl_cyclase"/>
</dbReference>
<keyword evidence="12" id="KW-1185">Reference proteome</keyword>
<evidence type="ECO:0000256" key="1">
    <source>
        <dbReference type="ARBA" id="ARBA00022679"/>
    </source>
</evidence>
<evidence type="ECO:0000256" key="6">
    <source>
        <dbReference type="ARBA" id="ARBA00022918"/>
    </source>
</evidence>
<feature type="compositionally biased region" description="Polar residues" evidence="9">
    <location>
        <begin position="28"/>
        <end position="37"/>
    </location>
</feature>
<dbReference type="InterPro" id="IPR001878">
    <property type="entry name" value="Znf_CCHC"/>
</dbReference>
<evidence type="ECO:0000259" key="10">
    <source>
        <dbReference type="PROSITE" id="PS50158"/>
    </source>
</evidence>
<dbReference type="PROSITE" id="PS50158">
    <property type="entry name" value="ZF_CCHC"/>
    <property type="match status" value="2"/>
</dbReference>
<accession>A0ABQ4YK89</accession>
<keyword evidence="2" id="KW-0548">Nucleotidyltransferase</keyword>
<sequence length="1361" mass="158207">MAPKRNSMSAAALEQLIEQRVTEELAAQENNKNNRNLHTSDRHSTSGGERTNRHCTYKDFLNCQPLNFKGTEGVVGLAHYALTWWNSYVRTVGYDAAYGMPWKTLMKMMTEAYCPRSEIKKLETKMVPDESDKVEKYVGGLPDNIQGNVMSARPKMLQEAIELATSLMDQKQSLFKRQNVARAYTSESNERREYARTLPLCNKFKFHHNGSCTVMCVNCKKVGHLTQDCRVPTAANNQRATRAVQKTVICYECGKQWHYKKACHKLKNHNCGNQSGNDEARARVYALENREANPDSNVISARAPYRLAPSEMKELSDQLQEFSDKGFIKPSSSPWGAPVLFVKKKDGSFQMYIDYRDLNKLTVKNHYPLPRIDDLFDQLQGSSVYSKIDLRLGFSKIAKPMTKLTQKSTKFEWGDKEESAFQLLKQILCSTPILALLVIAYASHQLKIHEKNYTTHDLELGAVVFALKIWRHYLYGTKCIVFTDHKSLQHILDQKELNMRQQRWLELLTEEMKEENVKEENLCGMNKDFETRPNGTLYIEKQRRIRALEQETQVLDVENMQVKVLKASYGVTTLQELRRNPIQARPVINHSSPNNWLKFNNRKFSQDSQKEFHANYKTLLGKEIEGPETLDFADFGTMHGGRALQELDLFYHVSYRHEDRTFTSQAWNRLFRIQELMIYEYALEFLSSFKFRDHVMELDIVDTMVFQLRGVKRSMTIRQFISALGLYTDAEMKNNLFGFFRDACVRNRPNNYNLIAYWVDIITRNHYNNRHPPSYTTIKNPICHLVHRLLTLSVAGRHNAKEKVTLEDLFFLHSMDGGALVDVPWSMAKFWSDKANGAKNRSMLVGAHLIGRIASEDEVAATEARRAQDEAGGVRRRPNMSFTNRLKAMDDRFVNIDTNIYKVSDEVENLTAVVSGMTEQYDQFYGEFNTLRMEQQRFHTWETDHLSQLLAHHHIDHTRYDATRYSYVPDIPDLGVQQGVNFMASPKIRALEQETQALDVENMQVKVLKASNGVTTSQELRRNPIQARSDLSLESRKATQQRNTSRERFQVCSKCDRFDKFVHSEAVEPSHYDGRHERENFKDYTQMEAQTFKEIIIQNMDSIEQCIVERARHEQEIQNRLKRLNERKLQIQEVKAWMLVREIKIAVGLYLAYGMIKNVDDHEDERVRVADLITNLKCDINEDKNIQKQLRNANTTLTRELKECKSTLEETNRTLRESNKTRDGYLVALHDKEKHDELVKQSLLTKSRYEGLLKEENMVIKDLKLKEDNDLEKLISMEKPLKFLNEIVYTRNQSIQTIHMLAHKGSTYNGRPTFANLMYLKKAQSEKPCLYEIPYDTSNLVNIFAPDREETLTLEQESRLK</sequence>
<evidence type="ECO:0000256" key="4">
    <source>
        <dbReference type="ARBA" id="ARBA00022759"/>
    </source>
</evidence>
<dbReference type="InterPro" id="IPR041373">
    <property type="entry name" value="RT_RNaseH"/>
</dbReference>
<evidence type="ECO:0000313" key="11">
    <source>
        <dbReference type="EMBL" id="GJS78239.1"/>
    </source>
</evidence>
<dbReference type="Proteomes" id="UP001151760">
    <property type="component" value="Unassembled WGS sequence"/>
</dbReference>
<keyword evidence="4" id="KW-0255">Endonuclease</keyword>
<dbReference type="InterPro" id="IPR043502">
    <property type="entry name" value="DNA/RNA_pol_sf"/>
</dbReference>
<dbReference type="InterPro" id="IPR000477">
    <property type="entry name" value="RT_dom"/>
</dbReference>
<feature type="region of interest" description="Disordered" evidence="9">
    <location>
        <begin position="1016"/>
        <end position="1045"/>
    </location>
</feature>
<dbReference type="Pfam" id="PF00078">
    <property type="entry name" value="RVT_1"/>
    <property type="match status" value="1"/>
</dbReference>
<dbReference type="CDD" id="cd01647">
    <property type="entry name" value="RT_LTR"/>
    <property type="match status" value="1"/>
</dbReference>
<keyword evidence="8" id="KW-0175">Coiled coil</keyword>
<dbReference type="SUPFAM" id="SSF56672">
    <property type="entry name" value="DNA/RNA polymerases"/>
    <property type="match status" value="1"/>
</dbReference>
<dbReference type="EMBL" id="BQNB010010510">
    <property type="protein sequence ID" value="GJS78239.1"/>
    <property type="molecule type" value="Genomic_DNA"/>
</dbReference>
<keyword evidence="7" id="KW-0863">Zinc-finger</keyword>
<dbReference type="GO" id="GO:0003964">
    <property type="term" value="F:RNA-directed DNA polymerase activity"/>
    <property type="evidence" value="ECO:0007669"/>
    <property type="project" value="UniProtKB-KW"/>
</dbReference>
<comment type="caution">
    <text evidence="11">The sequence shown here is derived from an EMBL/GenBank/DDBJ whole genome shotgun (WGS) entry which is preliminary data.</text>
</comment>
<keyword evidence="7" id="KW-0862">Zinc</keyword>
<dbReference type="Gene3D" id="3.10.10.10">
    <property type="entry name" value="HIV Type 1 Reverse Transcriptase, subunit A, domain 1"/>
    <property type="match status" value="1"/>
</dbReference>
<evidence type="ECO:0000256" key="9">
    <source>
        <dbReference type="SAM" id="MobiDB-lite"/>
    </source>
</evidence>
<reference evidence="11" key="2">
    <citation type="submission" date="2022-01" db="EMBL/GenBank/DDBJ databases">
        <authorList>
            <person name="Yamashiro T."/>
            <person name="Shiraishi A."/>
            <person name="Satake H."/>
            <person name="Nakayama K."/>
        </authorList>
    </citation>
    <scope>NUCLEOTIDE SEQUENCE</scope>
</reference>
<gene>
    <name evidence="11" type="ORF">Tco_0728120</name>
</gene>
<keyword evidence="7" id="KW-0479">Metal-binding</keyword>
<keyword evidence="6 11" id="KW-0695">RNA-directed DNA polymerase</keyword>
<evidence type="ECO:0000256" key="3">
    <source>
        <dbReference type="ARBA" id="ARBA00022722"/>
    </source>
</evidence>
<proteinExistence type="predicted"/>
<evidence type="ECO:0000256" key="5">
    <source>
        <dbReference type="ARBA" id="ARBA00022801"/>
    </source>
</evidence>
<feature type="region of interest" description="Disordered" evidence="9">
    <location>
        <begin position="28"/>
        <end position="51"/>
    </location>
</feature>
<keyword evidence="1" id="KW-0808">Transferase</keyword>
<dbReference type="SMART" id="SM00343">
    <property type="entry name" value="ZnF_C2HC"/>
    <property type="match status" value="2"/>
</dbReference>
<keyword evidence="5" id="KW-0378">Hydrolase</keyword>
<dbReference type="InterPro" id="IPR050951">
    <property type="entry name" value="Retrovirus_Pol_polyprotein"/>
</dbReference>
<evidence type="ECO:0000313" key="12">
    <source>
        <dbReference type="Proteomes" id="UP001151760"/>
    </source>
</evidence>
<feature type="domain" description="CCHC-type" evidence="10">
    <location>
        <begin position="250"/>
        <end position="263"/>
    </location>
</feature>
<dbReference type="PANTHER" id="PTHR37984">
    <property type="entry name" value="PROTEIN CBG26694"/>
    <property type="match status" value="1"/>
</dbReference>
<keyword evidence="3" id="KW-0540">Nuclease</keyword>
<name>A0ABQ4YK89_9ASTR</name>
<evidence type="ECO:0000256" key="8">
    <source>
        <dbReference type="SAM" id="Coils"/>
    </source>
</evidence>
<dbReference type="PANTHER" id="PTHR37984:SF5">
    <property type="entry name" value="PROTEIN NYNRIN-LIKE"/>
    <property type="match status" value="1"/>
</dbReference>
<reference evidence="11" key="1">
    <citation type="journal article" date="2022" name="Int. J. Mol. Sci.">
        <title>Draft Genome of Tanacetum Coccineum: Genomic Comparison of Closely Related Tanacetum-Family Plants.</title>
        <authorList>
            <person name="Yamashiro T."/>
            <person name="Shiraishi A."/>
            <person name="Nakayama K."/>
            <person name="Satake H."/>
        </authorList>
    </citation>
    <scope>NUCLEOTIDE SEQUENCE</scope>
</reference>
<protein>
    <submittedName>
        <fullName evidence="11">Reverse transcriptase domain-containing protein</fullName>
    </submittedName>
</protein>
<feature type="domain" description="CCHC-type" evidence="10">
    <location>
        <begin position="216"/>
        <end position="230"/>
    </location>
</feature>
<dbReference type="Gene3D" id="3.30.70.270">
    <property type="match status" value="1"/>
</dbReference>
<feature type="coiled-coil region" evidence="8">
    <location>
        <begin position="1187"/>
        <end position="1221"/>
    </location>
</feature>
<dbReference type="Pfam" id="PF17917">
    <property type="entry name" value="RT_RNaseH"/>
    <property type="match status" value="1"/>
</dbReference>